<feature type="compositionally biased region" description="Low complexity" evidence="1">
    <location>
        <begin position="376"/>
        <end position="397"/>
    </location>
</feature>
<feature type="region of interest" description="Disordered" evidence="1">
    <location>
        <begin position="241"/>
        <end position="269"/>
    </location>
</feature>
<evidence type="ECO:0000256" key="1">
    <source>
        <dbReference type="SAM" id="MobiDB-lite"/>
    </source>
</evidence>
<dbReference type="AlphaFoldDB" id="A0A8J4F7X8"/>
<keyword evidence="3" id="KW-1185">Reference proteome</keyword>
<feature type="compositionally biased region" description="Basic residues" evidence="1">
    <location>
        <begin position="515"/>
        <end position="528"/>
    </location>
</feature>
<feature type="region of interest" description="Disordered" evidence="1">
    <location>
        <begin position="1"/>
        <end position="42"/>
    </location>
</feature>
<feature type="compositionally biased region" description="Pro residues" evidence="1">
    <location>
        <begin position="398"/>
        <end position="407"/>
    </location>
</feature>
<feature type="region of interest" description="Disordered" evidence="1">
    <location>
        <begin position="183"/>
        <end position="229"/>
    </location>
</feature>
<dbReference type="EMBL" id="BNCO01000061">
    <property type="protein sequence ID" value="GIL63936.1"/>
    <property type="molecule type" value="Genomic_DNA"/>
</dbReference>
<dbReference type="Proteomes" id="UP000747399">
    <property type="component" value="Unassembled WGS sequence"/>
</dbReference>
<evidence type="ECO:0000313" key="2">
    <source>
        <dbReference type="EMBL" id="GIL63936.1"/>
    </source>
</evidence>
<organism evidence="2 3">
    <name type="scientific">Volvox africanus</name>
    <dbReference type="NCBI Taxonomy" id="51714"/>
    <lineage>
        <taxon>Eukaryota</taxon>
        <taxon>Viridiplantae</taxon>
        <taxon>Chlorophyta</taxon>
        <taxon>core chlorophytes</taxon>
        <taxon>Chlorophyceae</taxon>
        <taxon>CS clade</taxon>
        <taxon>Chlamydomonadales</taxon>
        <taxon>Volvocaceae</taxon>
        <taxon>Volvox</taxon>
    </lineage>
</organism>
<comment type="caution">
    <text evidence="2">The sequence shown here is derived from an EMBL/GenBank/DDBJ whole genome shotgun (WGS) entry which is preliminary data.</text>
</comment>
<feature type="compositionally biased region" description="Low complexity" evidence="1">
    <location>
        <begin position="425"/>
        <end position="439"/>
    </location>
</feature>
<feature type="region of interest" description="Disordered" evidence="1">
    <location>
        <begin position="292"/>
        <end position="466"/>
    </location>
</feature>
<accession>A0A8J4F7X8</accession>
<feature type="compositionally biased region" description="Polar residues" evidence="1">
    <location>
        <begin position="241"/>
        <end position="259"/>
    </location>
</feature>
<feature type="compositionally biased region" description="Polar residues" evidence="1">
    <location>
        <begin position="488"/>
        <end position="497"/>
    </location>
</feature>
<reference evidence="2" key="1">
    <citation type="journal article" date="2021" name="Proc. Natl. Acad. Sci. U.S.A.">
        <title>Three genomes in the algal genus Volvox reveal the fate of a haploid sex-determining region after a transition to homothallism.</title>
        <authorList>
            <person name="Yamamoto K."/>
            <person name="Hamaji T."/>
            <person name="Kawai-Toyooka H."/>
            <person name="Matsuzaki R."/>
            <person name="Takahashi F."/>
            <person name="Nishimura Y."/>
            <person name="Kawachi M."/>
            <person name="Noguchi H."/>
            <person name="Minakuchi Y."/>
            <person name="Umen J.G."/>
            <person name="Toyoda A."/>
            <person name="Nozaki H."/>
        </authorList>
    </citation>
    <scope>NUCLEOTIDE SEQUENCE</scope>
    <source>
        <strain evidence="2">NIES-3780</strain>
    </source>
</reference>
<evidence type="ECO:0000313" key="3">
    <source>
        <dbReference type="Proteomes" id="UP000747399"/>
    </source>
</evidence>
<protein>
    <submittedName>
        <fullName evidence="2">Uncharacterized protein</fullName>
    </submittedName>
</protein>
<feature type="region of interest" description="Disordered" evidence="1">
    <location>
        <begin position="487"/>
        <end position="571"/>
    </location>
</feature>
<proteinExistence type="predicted"/>
<feature type="compositionally biased region" description="Low complexity" evidence="1">
    <location>
        <begin position="333"/>
        <end position="356"/>
    </location>
</feature>
<sequence length="786" mass="77728">MTAISDDDGRACRASADGSTTVREDLDQAEAPASTAPTVTRVPLHGPVDTYDVMCAKVLFALCGSVFPHPLLLAQQLLGIEDQDFPEFQLNVAEAGNNCIDIVAAYLTNLRVMQQEEDPNPPVSPAMIQPRHAVTVASLAAKARELMCELALARATVKPRKAPKNKAIESAARAAAAAAAAVGPPTTSASPLSSAAGSSASTLSSGSAAESGSSSSAEMVSGLSETPSDTAITFVEDTFSSESIDDSGSNCGHQDTSRQGDAGVPRTAREEEERLLYALQGPAAEETLKMARAKPTGCKGTSSPPPSDSRAGGTVSPSNQSSNANHQPLHPQNNSAHATGTNNNNTQQNGHQSNGTSTNSTTVHSQAGGITTCNTSGAGNATAAASAAAPVPSGSPRSGPPPPPPPSRTSSSMGQCASGHGSSPNTGHGNGHCNSHGNGNIAGQRHSQDMARSNGTGRGGGVGQATASSLQTALSCPVTGLAEVLPAQSGSPPTTASHIHAVVGGGGGHSSAHPPQHHHSQGQGHRRNSGQQHIASANNGAGGGGRRNIAGGGGGGGSGGSRVSPSTQPAMLQQQLQEQQQQQLAVAHLLGLRTPYGNNPYGNLVALQGAYAANAAAAAAAGGLSAFGAGAAPSRLDLNPLNSVAATTAALELAAAQQVALSAATNGMHQLNQHMGFGAAAAGFGGPAGSAAMQAAGLGQLAGQLGSAGGLGSLAPAAALMQQHHQHHQQQQQQQAAVAAAAAALLQGGGGMLLTDSIKAAGAGAAAAADWSNVLLQAQLAAGTLG</sequence>
<feature type="compositionally biased region" description="Low complexity" evidence="1">
    <location>
        <begin position="183"/>
        <end position="225"/>
    </location>
</feature>
<feature type="compositionally biased region" description="Gly residues" evidence="1">
    <location>
        <begin position="540"/>
        <end position="560"/>
    </location>
</feature>
<gene>
    <name evidence="2" type="ORF">Vafri_17936</name>
</gene>
<feature type="compositionally biased region" description="Polar residues" evidence="1">
    <location>
        <begin position="315"/>
        <end position="332"/>
    </location>
</feature>
<name>A0A8J4F7X8_9CHLO</name>
<feature type="compositionally biased region" description="Polar residues" evidence="1">
    <location>
        <begin position="357"/>
        <end position="375"/>
    </location>
</feature>